<evidence type="ECO:0000259" key="6">
    <source>
        <dbReference type="Pfam" id="PF00460"/>
    </source>
</evidence>
<evidence type="ECO:0000256" key="4">
    <source>
        <dbReference type="ARBA" id="ARBA00022525"/>
    </source>
</evidence>
<feature type="domain" description="Flagellar hook-associated protein 1 D2-like" evidence="8">
    <location>
        <begin position="341"/>
        <end position="418"/>
    </location>
</feature>
<keyword evidence="4" id="KW-0964">Secreted</keyword>
<dbReference type="AlphaFoldDB" id="A0A3B1B380"/>
<dbReference type="GO" id="GO:0044780">
    <property type="term" value="P:bacterial-type flagellum assembly"/>
    <property type="evidence" value="ECO:0007669"/>
    <property type="project" value="InterPro"/>
</dbReference>
<feature type="domain" description="Flagellar basal-body/hook protein C-terminal" evidence="7">
    <location>
        <begin position="662"/>
        <end position="700"/>
    </location>
</feature>
<comment type="similarity">
    <text evidence="3">Belongs to the flagella basal body rod proteins family.</text>
</comment>
<proteinExistence type="inferred from homology"/>
<dbReference type="GO" id="GO:0009424">
    <property type="term" value="C:bacterial-type flagellum hook"/>
    <property type="evidence" value="ECO:0007669"/>
    <property type="project" value="InterPro"/>
</dbReference>
<dbReference type="InterPro" id="IPR010930">
    <property type="entry name" value="Flg_bb/hook_C_dom"/>
</dbReference>
<dbReference type="GO" id="GO:0005198">
    <property type="term" value="F:structural molecule activity"/>
    <property type="evidence" value="ECO:0007669"/>
    <property type="project" value="InterPro"/>
</dbReference>
<keyword evidence="5" id="KW-0975">Bacterial flagellum</keyword>
<dbReference type="Pfam" id="PF21158">
    <property type="entry name" value="flgK_1st_1"/>
    <property type="match status" value="1"/>
</dbReference>
<evidence type="ECO:0000259" key="9">
    <source>
        <dbReference type="Pfam" id="PF22638"/>
    </source>
</evidence>
<feature type="domain" description="Flagellar basal body rod protein N-terminal" evidence="6">
    <location>
        <begin position="10"/>
        <end position="36"/>
    </location>
</feature>
<evidence type="ECO:0000256" key="2">
    <source>
        <dbReference type="ARBA" id="ARBA00004613"/>
    </source>
</evidence>
<sequence length="704" mass="76982">MAGGDLLGISTSGVQAAQRALSTVGHNIANSSTPGYSRQRTDLDTRTPQFAGNGAIGTGVVVNSVDRYYDEFLTSEVRHTNSLSKFLNKSYEFTTQVDNMLADPEAGLAPALSEFFDSVNGLANDPTSNASRQVLLSTSRNLSDRFAFLNERFESLRKGVNQDMRGVVGQVNQIAKGIAQLNNTIVRAREVTDKPANDLLDQRDRLVKELSSLINVRTTIQDDGRLNVFIGNGQTLVIADVYEELGVALNEFDPSQTDVTFKGSGAEIVINQYLSGGELGGMIKFRKEILDPAQNELGRIAIGITQSFNNQHRLGMTMNNELGGNYFRPIDLNAALVLPSSNNQGDLKIDSEVVDTNKLTTSNYQLLYQNGQYELLRLDDAKVVGKFTSLPHEVETDGFKLILDGGAIKDGDRYIIQPTRRSADIFSVAINTVDEIAASSPIRVEADINNLGDAGIEITQITDVDNTFFSGEPGKLSPPYIIRFIDENNFEILDNSGNAIAIKQAATADDPAIDLNQSREQGAEEIVSEKETKVKHDRDDKHNIAGGLSQLESTIAYDPHAGTTIFPTPGGVDRGMHIRIDGKPKTGDMFRIEFNKDGISDNKNALALAALQTKPTLLNGTSDYAQTYGQLVSRVGSRTHELDINRQAQKLLLDQAIESREEVSGVNLDEEAAEMIRYQNMYQANAQVIAAANQTFQVLMDAFR</sequence>
<keyword evidence="10" id="KW-0282">Flagellum</keyword>
<dbReference type="GO" id="GO:0005576">
    <property type="term" value="C:extracellular region"/>
    <property type="evidence" value="ECO:0007669"/>
    <property type="project" value="UniProtKB-SubCell"/>
</dbReference>
<keyword evidence="10" id="KW-0969">Cilium</keyword>
<dbReference type="InterPro" id="IPR002371">
    <property type="entry name" value="FlgK"/>
</dbReference>
<dbReference type="Pfam" id="PF00460">
    <property type="entry name" value="Flg_bb_rod"/>
    <property type="match status" value="1"/>
</dbReference>
<dbReference type="InterPro" id="IPR049119">
    <property type="entry name" value="FlgK_D2-like"/>
</dbReference>
<evidence type="ECO:0000259" key="8">
    <source>
        <dbReference type="Pfam" id="PF21158"/>
    </source>
</evidence>
<gene>
    <name evidence="10" type="ORF">MNBD_GAMMA21-260</name>
</gene>
<protein>
    <submittedName>
        <fullName evidence="10">Flagellar hook-associated protein FlgK</fullName>
    </submittedName>
</protein>
<accession>A0A3B1B380</accession>
<dbReference type="Pfam" id="PF22638">
    <property type="entry name" value="FlgK_D1"/>
    <property type="match status" value="1"/>
</dbReference>
<keyword evidence="10" id="KW-0966">Cell projection</keyword>
<evidence type="ECO:0000256" key="1">
    <source>
        <dbReference type="ARBA" id="ARBA00004365"/>
    </source>
</evidence>
<dbReference type="Pfam" id="PF06429">
    <property type="entry name" value="Flg_bbr_C"/>
    <property type="match status" value="1"/>
</dbReference>
<evidence type="ECO:0000259" key="7">
    <source>
        <dbReference type="Pfam" id="PF06429"/>
    </source>
</evidence>
<evidence type="ECO:0000313" key="10">
    <source>
        <dbReference type="EMBL" id="VAX00705.1"/>
    </source>
</evidence>
<feature type="domain" description="Flagellar hook-associated protein FlgK helical" evidence="9">
    <location>
        <begin position="95"/>
        <end position="327"/>
    </location>
</feature>
<dbReference type="EMBL" id="UOFR01000078">
    <property type="protein sequence ID" value="VAX00705.1"/>
    <property type="molecule type" value="Genomic_DNA"/>
</dbReference>
<dbReference type="PANTHER" id="PTHR30033:SF1">
    <property type="entry name" value="FLAGELLAR HOOK-ASSOCIATED PROTEIN 1"/>
    <property type="match status" value="1"/>
</dbReference>
<evidence type="ECO:0000256" key="3">
    <source>
        <dbReference type="ARBA" id="ARBA00009677"/>
    </source>
</evidence>
<organism evidence="10">
    <name type="scientific">hydrothermal vent metagenome</name>
    <dbReference type="NCBI Taxonomy" id="652676"/>
    <lineage>
        <taxon>unclassified sequences</taxon>
        <taxon>metagenomes</taxon>
        <taxon>ecological metagenomes</taxon>
    </lineage>
</organism>
<name>A0A3B1B380_9ZZZZ</name>
<dbReference type="NCBIfam" id="TIGR02492">
    <property type="entry name" value="flgK_ends"/>
    <property type="match status" value="1"/>
</dbReference>
<dbReference type="InterPro" id="IPR053927">
    <property type="entry name" value="FlgK_helical"/>
</dbReference>
<reference evidence="10" key="1">
    <citation type="submission" date="2018-06" db="EMBL/GenBank/DDBJ databases">
        <authorList>
            <person name="Zhirakovskaya E."/>
        </authorList>
    </citation>
    <scope>NUCLEOTIDE SEQUENCE</scope>
</reference>
<dbReference type="PRINTS" id="PR01005">
    <property type="entry name" value="FLGHOOKAP1"/>
</dbReference>
<dbReference type="InterPro" id="IPR001444">
    <property type="entry name" value="Flag_bb_rod_N"/>
</dbReference>
<evidence type="ECO:0000256" key="5">
    <source>
        <dbReference type="ARBA" id="ARBA00023143"/>
    </source>
</evidence>
<dbReference type="PANTHER" id="PTHR30033">
    <property type="entry name" value="FLAGELLAR HOOK-ASSOCIATED PROTEIN 1"/>
    <property type="match status" value="1"/>
</dbReference>
<dbReference type="SUPFAM" id="SSF64518">
    <property type="entry name" value="Phase 1 flagellin"/>
    <property type="match status" value="1"/>
</dbReference>
<comment type="subcellular location">
    <subcellularLocation>
        <location evidence="1">Bacterial flagellum</location>
    </subcellularLocation>
    <subcellularLocation>
        <location evidence="2">Secreted</location>
    </subcellularLocation>
</comment>